<accession>A0AC58KGB3</accession>
<evidence type="ECO:0000313" key="1">
    <source>
        <dbReference type="Proteomes" id="UP001732720"/>
    </source>
</evidence>
<reference evidence="2" key="1">
    <citation type="submission" date="2025-08" db="UniProtKB">
        <authorList>
            <consortium name="RefSeq"/>
        </authorList>
    </citation>
    <scope>IDENTIFICATION</scope>
</reference>
<dbReference type="Proteomes" id="UP001732720">
    <property type="component" value="Chromosome 11"/>
</dbReference>
<proteinExistence type="predicted"/>
<organism evidence="1 2">
    <name type="scientific">Castor canadensis</name>
    <name type="common">American beaver</name>
    <dbReference type="NCBI Taxonomy" id="51338"/>
    <lineage>
        <taxon>Eukaryota</taxon>
        <taxon>Metazoa</taxon>
        <taxon>Chordata</taxon>
        <taxon>Craniata</taxon>
        <taxon>Vertebrata</taxon>
        <taxon>Euteleostomi</taxon>
        <taxon>Mammalia</taxon>
        <taxon>Eutheria</taxon>
        <taxon>Euarchontoglires</taxon>
        <taxon>Glires</taxon>
        <taxon>Rodentia</taxon>
        <taxon>Castorimorpha</taxon>
        <taxon>Castoridae</taxon>
        <taxon>Castor</taxon>
    </lineage>
</organism>
<keyword evidence="1" id="KW-1185">Reference proteome</keyword>
<evidence type="ECO:0000313" key="2">
    <source>
        <dbReference type="RefSeq" id="XP_073903954.1"/>
    </source>
</evidence>
<dbReference type="RefSeq" id="XP_073903954.1">
    <property type="nucleotide sequence ID" value="XM_074047853.1"/>
</dbReference>
<name>A0AC58KGB3_CASCN</name>
<protein>
    <submittedName>
        <fullName evidence="2">Uncharacterized protein isoform X3</fullName>
    </submittedName>
</protein>
<gene>
    <name evidence="2" type="primary">LOC141413903</name>
</gene>
<sequence>MLRHSLALAPGTQVRGAPRWEPAGRTAQESTDGNLGTMLRRCGGSSGGSQEAAWKRRRRRQPGGGLLTWGGWVLHHPPALFPPRGQVTCNRAASSTTDSSWAVTLNSKFPQGAQARFVGSVLCKWVQNGTALPTPGRRELALTQHPPSSGSLS</sequence>